<dbReference type="PANTHER" id="PTHR45625">
    <property type="entry name" value="PEPTIDYL-PROLYL CIS-TRANS ISOMERASE-RELATED"/>
    <property type="match status" value="1"/>
</dbReference>
<feature type="domain" description="PPIase cyclophilin-type" evidence="6">
    <location>
        <begin position="11"/>
        <end position="154"/>
    </location>
</feature>
<dbReference type="EMBL" id="LR215050">
    <property type="protein sequence ID" value="VEU82494.1"/>
    <property type="molecule type" value="Genomic_DNA"/>
</dbReference>
<accession>A0A449BJ57</accession>
<dbReference type="InterPro" id="IPR044666">
    <property type="entry name" value="Cyclophilin_A-like"/>
</dbReference>
<evidence type="ECO:0000259" key="6">
    <source>
        <dbReference type="PROSITE" id="PS50072"/>
    </source>
</evidence>
<keyword evidence="4 5" id="KW-0413">Isomerase</keyword>
<evidence type="ECO:0000313" key="7">
    <source>
        <dbReference type="EMBL" id="VEU82494.1"/>
    </source>
</evidence>
<dbReference type="InterPro" id="IPR002130">
    <property type="entry name" value="Cyclophilin-type_PPIase_dom"/>
</dbReference>
<reference evidence="7 8" key="1">
    <citation type="submission" date="2019-01" db="EMBL/GenBank/DDBJ databases">
        <authorList>
            <consortium name="Pathogen Informatics"/>
        </authorList>
    </citation>
    <scope>NUCLEOTIDE SEQUENCE [LARGE SCALE GENOMIC DNA]</scope>
    <source>
        <strain evidence="7 8">NCTC10172</strain>
    </source>
</reference>
<dbReference type="PROSITE" id="PS50072">
    <property type="entry name" value="CSA_PPIASE_2"/>
    <property type="match status" value="1"/>
</dbReference>
<dbReference type="Pfam" id="PF00160">
    <property type="entry name" value="Pro_isomerase"/>
    <property type="match status" value="1"/>
</dbReference>
<dbReference type="InterPro" id="IPR020892">
    <property type="entry name" value="Cyclophilin-type_PPIase_CS"/>
</dbReference>
<dbReference type="PROSITE" id="PS00170">
    <property type="entry name" value="CSA_PPIASE_1"/>
    <property type="match status" value="1"/>
</dbReference>
<dbReference type="Gene3D" id="2.40.100.10">
    <property type="entry name" value="Cyclophilin-like"/>
    <property type="match status" value="1"/>
</dbReference>
<keyword evidence="3 5" id="KW-0697">Rotamase</keyword>
<dbReference type="EC" id="5.2.1.8" evidence="5"/>
<dbReference type="GO" id="GO:0006457">
    <property type="term" value="P:protein folding"/>
    <property type="evidence" value="ECO:0007669"/>
    <property type="project" value="InterPro"/>
</dbReference>
<dbReference type="InterPro" id="IPR029000">
    <property type="entry name" value="Cyclophilin-like_dom_sf"/>
</dbReference>
<sequence length="170" mass="19480">MADILLKLRVKNFGEMKIELYPEIVPNTVANFVDYVESKFFNGLIFHRIIKNFMIQGGGGVEKKRPIKGEFTANGFKNELKHTKGVISMARTSDPNSATSQFFIMHKDAPHLDGQYAAFGKVIEGLEIIDKIATVRTDYYDKPYENVVIESFEVIEKNVDLPKVQYVWRK</sequence>
<dbReference type="GO" id="GO:0003755">
    <property type="term" value="F:peptidyl-prolyl cis-trans isomerase activity"/>
    <property type="evidence" value="ECO:0007669"/>
    <property type="project" value="UniProtKB-UniRule"/>
</dbReference>
<proteinExistence type="inferred from homology"/>
<dbReference type="STRING" id="1408416.GCA_000702765_00975"/>
<protein>
    <recommendedName>
        <fullName evidence="5">Peptidyl-prolyl cis-trans isomerase</fullName>
        <shortName evidence="5">PPIase</shortName>
        <ecNumber evidence="5">5.2.1.8</ecNumber>
    </recommendedName>
</protein>
<keyword evidence="8" id="KW-1185">Reference proteome</keyword>
<name>A0A449BJ57_9MOLU</name>
<dbReference type="SUPFAM" id="SSF50891">
    <property type="entry name" value="Cyclophilin-like"/>
    <property type="match status" value="1"/>
</dbReference>
<dbReference type="PIRSF" id="PIRSF001467">
    <property type="entry name" value="Peptidylpro_ismrse"/>
    <property type="match status" value="1"/>
</dbReference>
<evidence type="ECO:0000256" key="3">
    <source>
        <dbReference type="ARBA" id="ARBA00023110"/>
    </source>
</evidence>
<dbReference type="Proteomes" id="UP000290909">
    <property type="component" value="Chromosome"/>
</dbReference>
<evidence type="ECO:0000256" key="4">
    <source>
        <dbReference type="ARBA" id="ARBA00023235"/>
    </source>
</evidence>
<dbReference type="InterPro" id="IPR024936">
    <property type="entry name" value="Cyclophilin-type_PPIase"/>
</dbReference>
<evidence type="ECO:0000313" key="8">
    <source>
        <dbReference type="Proteomes" id="UP000290909"/>
    </source>
</evidence>
<evidence type="ECO:0000256" key="2">
    <source>
        <dbReference type="ARBA" id="ARBA00007365"/>
    </source>
</evidence>
<comment type="function">
    <text evidence="1 5">PPIases accelerate the folding of proteins. It catalyzes the cis-trans isomerization of proline imidic peptide bonds in oligopeptides.</text>
</comment>
<dbReference type="PRINTS" id="PR00153">
    <property type="entry name" value="CSAPPISMRASE"/>
</dbReference>
<evidence type="ECO:0000256" key="5">
    <source>
        <dbReference type="RuleBase" id="RU363019"/>
    </source>
</evidence>
<evidence type="ECO:0000256" key="1">
    <source>
        <dbReference type="ARBA" id="ARBA00002388"/>
    </source>
</evidence>
<dbReference type="PANTHER" id="PTHR45625:SF4">
    <property type="entry name" value="PEPTIDYLPROLYL ISOMERASE DOMAIN AND WD REPEAT-CONTAINING PROTEIN 1"/>
    <property type="match status" value="1"/>
</dbReference>
<dbReference type="CDD" id="cd00317">
    <property type="entry name" value="cyclophilin"/>
    <property type="match status" value="1"/>
</dbReference>
<comment type="catalytic activity">
    <reaction evidence="5">
        <text>[protein]-peptidylproline (omega=180) = [protein]-peptidylproline (omega=0)</text>
        <dbReference type="Rhea" id="RHEA:16237"/>
        <dbReference type="Rhea" id="RHEA-COMP:10747"/>
        <dbReference type="Rhea" id="RHEA-COMP:10748"/>
        <dbReference type="ChEBI" id="CHEBI:83833"/>
        <dbReference type="ChEBI" id="CHEBI:83834"/>
        <dbReference type="EC" id="5.2.1.8"/>
    </reaction>
</comment>
<organism evidence="7 8">
    <name type="scientific">Acholeplasma hippikon</name>
    <dbReference type="NCBI Taxonomy" id="264636"/>
    <lineage>
        <taxon>Bacteria</taxon>
        <taxon>Bacillati</taxon>
        <taxon>Mycoplasmatota</taxon>
        <taxon>Mollicutes</taxon>
        <taxon>Acholeplasmatales</taxon>
        <taxon>Acholeplasmataceae</taxon>
        <taxon>Acholeplasma</taxon>
    </lineage>
</organism>
<dbReference type="KEGG" id="ahk:NCTC10172_00505"/>
<gene>
    <name evidence="7" type="primary">ppiA</name>
    <name evidence="7" type="ORF">NCTC10172_00505</name>
</gene>
<dbReference type="AlphaFoldDB" id="A0A449BJ57"/>
<comment type="similarity">
    <text evidence="2 5">Belongs to the cyclophilin-type PPIase family.</text>
</comment>